<reference evidence="5" key="1">
    <citation type="submission" date="2014-04" db="EMBL/GenBank/DDBJ databases">
        <title>Whole-Genome optical mapping and complete genome sequence of Sphingobacterium deserti sp. nov., a new spaces isolated from desert in the west of China.</title>
        <authorList>
            <person name="Teng C."/>
            <person name="Zhou Z."/>
            <person name="Li X."/>
            <person name="Chen M."/>
            <person name="Lin M."/>
            <person name="Wang L."/>
            <person name="Su S."/>
            <person name="Zhang C."/>
            <person name="Zhang W."/>
        </authorList>
    </citation>
    <scope>NUCLEOTIDE SEQUENCE [LARGE SCALE GENOMIC DNA]</scope>
    <source>
        <strain evidence="5">ACCC05744</strain>
    </source>
</reference>
<evidence type="ECO:0000313" key="5">
    <source>
        <dbReference type="Proteomes" id="UP000031802"/>
    </source>
</evidence>
<accession>A0A0B8T830</accession>
<evidence type="ECO:0000313" key="4">
    <source>
        <dbReference type="EMBL" id="KGE14754.1"/>
    </source>
</evidence>
<reference evidence="4 5" key="2">
    <citation type="journal article" date="2015" name="PLoS ONE">
        <title>Whole-Genome Optical Mapping and Finished Genome Sequence of Sphingobacterium deserti sp. nov., a New Species Isolated from the Western Desert of China.</title>
        <authorList>
            <person name="Teng C."/>
            <person name="Zhou Z."/>
            <person name="Molnar I."/>
            <person name="Li X."/>
            <person name="Tang R."/>
            <person name="Chen M."/>
            <person name="Wang L."/>
            <person name="Su S."/>
            <person name="Zhang W."/>
            <person name="Lin M."/>
        </authorList>
    </citation>
    <scope>NUCLEOTIDE SEQUENCE [LARGE SCALE GENOMIC DNA]</scope>
    <source>
        <strain evidence="5">ACCC05744</strain>
    </source>
</reference>
<feature type="region of interest" description="Disordered" evidence="1">
    <location>
        <begin position="368"/>
        <end position="415"/>
    </location>
</feature>
<dbReference type="OrthoDB" id="15218at2"/>
<organism evidence="4 5">
    <name type="scientific">Sphingobacterium deserti</name>
    <dbReference type="NCBI Taxonomy" id="1229276"/>
    <lineage>
        <taxon>Bacteria</taxon>
        <taxon>Pseudomonadati</taxon>
        <taxon>Bacteroidota</taxon>
        <taxon>Sphingobacteriia</taxon>
        <taxon>Sphingobacteriales</taxon>
        <taxon>Sphingobacteriaceae</taxon>
        <taxon>Sphingobacterium</taxon>
    </lineage>
</organism>
<feature type="domain" description="Peptidase M56" evidence="3">
    <location>
        <begin position="144"/>
        <end position="296"/>
    </location>
</feature>
<feature type="compositionally biased region" description="Polar residues" evidence="1">
    <location>
        <begin position="402"/>
        <end position="413"/>
    </location>
</feature>
<dbReference type="STRING" id="1229276.DI53_1783"/>
<keyword evidence="2" id="KW-1133">Transmembrane helix</keyword>
<dbReference type="InterPro" id="IPR052173">
    <property type="entry name" value="Beta-lactam_resp_regulator"/>
</dbReference>
<name>A0A0B8T830_9SPHI</name>
<sequence length="620" mass="71620">MNGLFQNITHALGWSIVHSLWQGVLIYGVLCTIYIVLPKIPARSKYILAVSGQSLVFLAFAGTLIHYLDFSVGAGVHFTEFNEALFIVSEYQSVGFLNRLEPLFPWFSSIYVIGLFIQLIVFTNNFSKLHYLKTRGLHDAPILWQEAFDSLYRKMNIQSGVSLYLSEKVDVPLTLGHLKPIILFPIAYASNLDIKQVESILIHELAHIKRHDYLINLFKVCVETAMFFNPFVWLLSKHMETEREHACDDIVVTWVPSPIAYAQALMSVELLRNEASPNYAMAATGNHKYHLLHRIQRITKMEKNYINVKQHLFALLLSSIALGTIAWIAPQEKQERWSNLEESNTIDTKWVAPAMDQPLNERVVDTTKVTEDRKKQGGDSSRTMESKSPGMPLQEVAKESENNGFSRNQQSSPEMKERVAAIEANAKRIEQYYNSAEWKQHIAKVEENAKRVEDYYNSPAWKQQIAKIEENAKRVEDYYNSPTWKKHIAKIEENAKRVADYYNSAAWKQHVAKIEENAKRVEDYYNSPAGKQHIAKIEENARRVEDYYNSPAWKQHVAKIEENAKKIEAQYNSPEWKQKIQKIEENAKQLTEYYNSPEWKERNEKHLKVEEPTAPNGPSK</sequence>
<feature type="transmembrane region" description="Helical" evidence="2">
    <location>
        <begin position="311"/>
        <end position="329"/>
    </location>
</feature>
<dbReference type="Proteomes" id="UP000031802">
    <property type="component" value="Unassembled WGS sequence"/>
</dbReference>
<dbReference type="PATRIC" id="fig|1229276.3.peg.1837"/>
<evidence type="ECO:0000256" key="2">
    <source>
        <dbReference type="SAM" id="Phobius"/>
    </source>
</evidence>
<dbReference type="eggNOG" id="COG4219">
    <property type="taxonomic scope" value="Bacteria"/>
</dbReference>
<feature type="region of interest" description="Disordered" evidence="1">
    <location>
        <begin position="594"/>
        <end position="620"/>
    </location>
</feature>
<dbReference type="AlphaFoldDB" id="A0A0B8T830"/>
<keyword evidence="5" id="KW-1185">Reference proteome</keyword>
<feature type="compositionally biased region" description="Basic and acidic residues" evidence="1">
    <location>
        <begin position="598"/>
        <end position="611"/>
    </location>
</feature>
<dbReference type="CDD" id="cd07341">
    <property type="entry name" value="M56_BlaR1_MecR1_like"/>
    <property type="match status" value="1"/>
</dbReference>
<gene>
    <name evidence="4" type="ORF">DI53_1783</name>
</gene>
<keyword evidence="2" id="KW-0812">Transmembrane</keyword>
<evidence type="ECO:0000259" key="3">
    <source>
        <dbReference type="Pfam" id="PF05569"/>
    </source>
</evidence>
<dbReference type="PANTHER" id="PTHR34978">
    <property type="entry name" value="POSSIBLE SENSOR-TRANSDUCER PROTEIN BLAR"/>
    <property type="match status" value="1"/>
</dbReference>
<protein>
    <submittedName>
        <fullName evidence="4">Peptidase M56 BlaR1</fullName>
    </submittedName>
</protein>
<dbReference type="EMBL" id="JJMU01000024">
    <property type="protein sequence ID" value="KGE14754.1"/>
    <property type="molecule type" value="Genomic_DNA"/>
</dbReference>
<dbReference type="PANTHER" id="PTHR34978:SF3">
    <property type="entry name" value="SLR0241 PROTEIN"/>
    <property type="match status" value="1"/>
</dbReference>
<feature type="compositionally biased region" description="Basic and acidic residues" evidence="1">
    <location>
        <begin position="368"/>
        <end position="385"/>
    </location>
</feature>
<comment type="caution">
    <text evidence="4">The sequence shown here is derived from an EMBL/GenBank/DDBJ whole genome shotgun (WGS) entry which is preliminary data.</text>
</comment>
<keyword evidence="2" id="KW-0472">Membrane</keyword>
<dbReference type="Pfam" id="PF05569">
    <property type="entry name" value="Peptidase_M56"/>
    <property type="match status" value="1"/>
</dbReference>
<evidence type="ECO:0000256" key="1">
    <source>
        <dbReference type="SAM" id="MobiDB-lite"/>
    </source>
</evidence>
<feature type="transmembrane region" description="Helical" evidence="2">
    <location>
        <begin position="103"/>
        <end position="123"/>
    </location>
</feature>
<feature type="transmembrane region" description="Helical" evidence="2">
    <location>
        <begin position="46"/>
        <end position="68"/>
    </location>
</feature>
<dbReference type="InterPro" id="IPR008756">
    <property type="entry name" value="Peptidase_M56"/>
</dbReference>
<feature type="transmembrane region" description="Helical" evidence="2">
    <location>
        <begin position="20"/>
        <end position="37"/>
    </location>
</feature>
<dbReference type="RefSeq" id="WP_037497680.1">
    <property type="nucleotide sequence ID" value="NZ_JJMU01000024.1"/>
</dbReference>
<proteinExistence type="predicted"/>